<dbReference type="EMBL" id="JBHTCG010000009">
    <property type="protein sequence ID" value="MFC7383716.1"/>
    <property type="molecule type" value="Genomic_DNA"/>
</dbReference>
<feature type="chain" id="PRO_5047461993" evidence="2">
    <location>
        <begin position="34"/>
        <end position="359"/>
    </location>
</feature>
<dbReference type="Proteomes" id="UP001596496">
    <property type="component" value="Unassembled WGS sequence"/>
</dbReference>
<gene>
    <name evidence="4" type="ORF">ACFQSB_15960</name>
</gene>
<dbReference type="SUPFAM" id="SSF54427">
    <property type="entry name" value="NTF2-like"/>
    <property type="match status" value="2"/>
</dbReference>
<dbReference type="InterPro" id="IPR011944">
    <property type="entry name" value="Steroid_delta5-4_isomerase"/>
</dbReference>
<comment type="caution">
    <text evidence="4">The sequence shown here is derived from an EMBL/GenBank/DDBJ whole genome shotgun (WGS) entry which is preliminary data.</text>
</comment>
<dbReference type="Gene3D" id="3.10.450.50">
    <property type="match status" value="2"/>
</dbReference>
<evidence type="ECO:0000256" key="2">
    <source>
        <dbReference type="SAM" id="SignalP"/>
    </source>
</evidence>
<feature type="domain" description="DUF4440" evidence="3">
    <location>
        <begin position="49"/>
        <end position="158"/>
    </location>
</feature>
<proteinExistence type="predicted"/>
<accession>A0ABW2P980</accession>
<name>A0ABW2P980_9ACTN</name>
<feature type="signal peptide" evidence="2">
    <location>
        <begin position="1"/>
        <end position="33"/>
    </location>
</feature>
<dbReference type="NCBIfam" id="TIGR02246">
    <property type="entry name" value="SgcJ/EcaC family oxidoreductase"/>
    <property type="match status" value="2"/>
</dbReference>
<evidence type="ECO:0000259" key="3">
    <source>
        <dbReference type="Pfam" id="PF14534"/>
    </source>
</evidence>
<dbReference type="InterPro" id="IPR027843">
    <property type="entry name" value="DUF4440"/>
</dbReference>
<reference evidence="5" key="1">
    <citation type="journal article" date="2019" name="Int. J. Syst. Evol. Microbiol.">
        <title>The Global Catalogue of Microorganisms (GCM) 10K type strain sequencing project: providing services to taxonomists for standard genome sequencing and annotation.</title>
        <authorList>
            <consortium name="The Broad Institute Genomics Platform"/>
            <consortium name="The Broad Institute Genome Sequencing Center for Infectious Disease"/>
            <person name="Wu L."/>
            <person name="Ma J."/>
        </authorList>
    </citation>
    <scope>NUCLEOTIDE SEQUENCE [LARGE SCALE GENOMIC DNA]</scope>
    <source>
        <strain evidence="5">CECT 7649</strain>
    </source>
</reference>
<dbReference type="InterPro" id="IPR006311">
    <property type="entry name" value="TAT_signal"/>
</dbReference>
<organism evidence="4 5">
    <name type="scientific">Sphaerisporangium rhizosphaerae</name>
    <dbReference type="NCBI Taxonomy" id="2269375"/>
    <lineage>
        <taxon>Bacteria</taxon>
        <taxon>Bacillati</taxon>
        <taxon>Actinomycetota</taxon>
        <taxon>Actinomycetes</taxon>
        <taxon>Streptosporangiales</taxon>
        <taxon>Streptosporangiaceae</taxon>
        <taxon>Sphaerisporangium</taxon>
    </lineage>
</organism>
<dbReference type="InterPro" id="IPR032710">
    <property type="entry name" value="NTF2-like_dom_sf"/>
</dbReference>
<keyword evidence="5" id="KW-1185">Reference proteome</keyword>
<dbReference type="Pfam" id="PF14534">
    <property type="entry name" value="DUF4440"/>
    <property type="match status" value="2"/>
</dbReference>
<keyword evidence="2" id="KW-0732">Signal</keyword>
<feature type="region of interest" description="Disordered" evidence="1">
    <location>
        <begin position="167"/>
        <end position="186"/>
    </location>
</feature>
<feature type="domain" description="DUF4440" evidence="3">
    <location>
        <begin position="223"/>
        <end position="334"/>
    </location>
</feature>
<dbReference type="PROSITE" id="PS51318">
    <property type="entry name" value="TAT"/>
    <property type="match status" value="1"/>
</dbReference>
<dbReference type="RefSeq" id="WP_380827271.1">
    <property type="nucleotide sequence ID" value="NZ_JBHTCG010000009.1"/>
</dbReference>
<evidence type="ECO:0000256" key="1">
    <source>
        <dbReference type="SAM" id="MobiDB-lite"/>
    </source>
</evidence>
<sequence length="359" mass="38602">MENRRRGNRASGLAAIGGAGLALLCALPPAAAAAAPRGADPDAAALGDIWRRQAEAWGKGDAAAYAAMYTPDADLVNIKGEHLHGRSVIAARIGYYFNNQLRNTQITRLAESVRMVAPLTAIILRKDCVLYAAESVCRPSNLSINSSVAVKRQGHWLIESFQNTLVSPQEERQRPFRMTGGPAPDHPSVALAAAQPPPVAPNAPALAPPAAAAGDIAAELTALRRLWLRQADAWSKGDGKAYAATYTPDADFVNVTGEHLRTSAEIGEKFQRYLHAQLAHSRIVTLEEKIDLVSPTVAFIIRKGCVHFGAENKCRPNTVSYNTSVVVKKSGQWLVRSFHNTLVNQPGRKTTPSPSPTRT</sequence>
<evidence type="ECO:0000313" key="4">
    <source>
        <dbReference type="EMBL" id="MFC7383716.1"/>
    </source>
</evidence>
<evidence type="ECO:0000313" key="5">
    <source>
        <dbReference type="Proteomes" id="UP001596496"/>
    </source>
</evidence>
<protein>
    <submittedName>
        <fullName evidence="4">SgcJ/EcaC family oxidoreductase</fullName>
    </submittedName>
</protein>